<proteinExistence type="inferred from homology"/>
<dbReference type="Gene3D" id="3.60.110.10">
    <property type="entry name" value="Carbon-nitrogen hydrolase"/>
    <property type="match status" value="1"/>
</dbReference>
<dbReference type="GO" id="GO:0106008">
    <property type="term" value="F:2-oxoglutaramate amidase activity"/>
    <property type="evidence" value="ECO:0007669"/>
    <property type="project" value="UniProtKB-EC"/>
</dbReference>
<evidence type="ECO:0000313" key="4">
    <source>
        <dbReference type="EMBL" id="SPE09233.1"/>
    </source>
</evidence>
<dbReference type="EMBL" id="OKQU01000002">
    <property type="protein sequence ID" value="SPE09233.1"/>
    <property type="molecule type" value="Genomic_DNA"/>
</dbReference>
<sequence length="264" mass="29919">MTLKIAIAQIDIALGKPAINEQTVIEYAQRAAAVEADILVYPEMWNTGYDLLNLETVADPRGQRSINLLRDLAKKYHLNIVGGSVATAQAENKFYNTMFVFNDKGEQVSEYNKLHLFGLMNEEKFMSAGNKTNRFNLADVPSAGAICYDIRFPEWLRTMMSQGPQEILYIVAEWPIQRIKQWQLLLQARAIENQTFVVAANRVGRDNDNRFGGRSLIIDPLGNIVQQASDNKAELLVAEININDEKAIRGEIPVFSDRRPELYR</sequence>
<dbReference type="Proteomes" id="UP000237923">
    <property type="component" value="Unassembled WGS sequence"/>
</dbReference>
<name>A0A2N9KEF1_9LACO</name>
<dbReference type="AlphaFoldDB" id="A0A2N9KEF1"/>
<comment type="similarity">
    <text evidence="1">Belongs to the carbon-nitrogen hydrolase superfamily. NIT1/NIT2 family.</text>
</comment>
<dbReference type="PANTHER" id="PTHR23088">
    <property type="entry name" value="NITRILASE-RELATED"/>
    <property type="match status" value="1"/>
</dbReference>
<dbReference type="Proteomes" id="UP000239237">
    <property type="component" value="Unassembled WGS sequence"/>
</dbReference>
<keyword evidence="4" id="KW-0378">Hydrolase</keyword>
<dbReference type="RefSeq" id="WP_105299732.1">
    <property type="nucleotide sequence ID" value="NZ_CP171619.1"/>
</dbReference>
<evidence type="ECO:0000313" key="5">
    <source>
        <dbReference type="Proteomes" id="UP000237923"/>
    </source>
</evidence>
<accession>A0A2N9KEF1</accession>
<protein>
    <submittedName>
        <fullName evidence="4">2-oxoglutaramate amidase</fullName>
        <ecNumber evidence="4">3.5.1.111</ecNumber>
    </submittedName>
</protein>
<dbReference type="CDD" id="cd07583">
    <property type="entry name" value="nitrilase_5"/>
    <property type="match status" value="1"/>
</dbReference>
<evidence type="ECO:0000313" key="6">
    <source>
        <dbReference type="Proteomes" id="UP000239237"/>
    </source>
</evidence>
<evidence type="ECO:0000313" key="3">
    <source>
        <dbReference type="EMBL" id="SPD93577.1"/>
    </source>
</evidence>
<dbReference type="EMBL" id="OKQR01000002">
    <property type="protein sequence ID" value="SPD93577.1"/>
    <property type="molecule type" value="Genomic_DNA"/>
</dbReference>
<dbReference type="SUPFAM" id="SSF56317">
    <property type="entry name" value="Carbon-nitrogen hydrolase"/>
    <property type="match status" value="1"/>
</dbReference>
<gene>
    <name evidence="3" type="ORF">LES8486_01233</name>
    <name evidence="4" type="ORF">LES9216_01380</name>
</gene>
<evidence type="ECO:0000259" key="2">
    <source>
        <dbReference type="PROSITE" id="PS50263"/>
    </source>
</evidence>
<dbReference type="InterPro" id="IPR036526">
    <property type="entry name" value="C-N_Hydrolase_sf"/>
</dbReference>
<evidence type="ECO:0000256" key="1">
    <source>
        <dbReference type="ARBA" id="ARBA00010613"/>
    </source>
</evidence>
<organism evidence="4 5">
    <name type="scientific">Leuconostoc suionicum</name>
    <dbReference type="NCBI Taxonomy" id="1511761"/>
    <lineage>
        <taxon>Bacteria</taxon>
        <taxon>Bacillati</taxon>
        <taxon>Bacillota</taxon>
        <taxon>Bacilli</taxon>
        <taxon>Lactobacillales</taxon>
        <taxon>Lactobacillaceae</taxon>
        <taxon>Leuconostoc</taxon>
    </lineage>
</organism>
<dbReference type="InterPro" id="IPR003010">
    <property type="entry name" value="C-N_Hydrolase"/>
</dbReference>
<dbReference type="PANTHER" id="PTHR23088:SF27">
    <property type="entry name" value="DEAMINATED GLUTATHIONE AMIDASE"/>
    <property type="match status" value="1"/>
</dbReference>
<dbReference type="PROSITE" id="PS50263">
    <property type="entry name" value="CN_HYDROLASE"/>
    <property type="match status" value="1"/>
</dbReference>
<feature type="domain" description="CN hydrolase" evidence="2">
    <location>
        <begin position="3"/>
        <end position="242"/>
    </location>
</feature>
<reference evidence="4 5" key="2">
    <citation type="submission" date="2018-02" db="EMBL/GenBank/DDBJ databases">
        <authorList>
            <person name="Cohen D.B."/>
            <person name="Kent A.D."/>
        </authorList>
    </citation>
    <scope>NUCLEOTIDE SEQUENCE [LARGE SCALE GENOMIC DNA]</scope>
    <source>
        <strain evidence="4 5">CECT 9216</strain>
    </source>
</reference>
<keyword evidence="6" id="KW-1185">Reference proteome</keyword>
<reference evidence="3 6" key="1">
    <citation type="submission" date="2018-02" db="EMBL/GenBank/DDBJ databases">
        <authorList>
            <person name="Rodrigo-Torres L."/>
            <person name="Arahal R. D."/>
            <person name="Lucena T."/>
        </authorList>
    </citation>
    <scope>NUCLEOTIDE SEQUENCE [LARGE SCALE GENOMIC DNA]</scope>
    <source>
        <strain evidence="3 6">CECT 8486</strain>
    </source>
</reference>
<dbReference type="Pfam" id="PF00795">
    <property type="entry name" value="CN_hydrolase"/>
    <property type="match status" value="1"/>
</dbReference>
<dbReference type="EC" id="3.5.1.111" evidence="4"/>